<dbReference type="EMBL" id="JADILW010000107">
    <property type="protein sequence ID" value="MBO8480852.1"/>
    <property type="molecule type" value="Genomic_DNA"/>
</dbReference>
<dbReference type="CDD" id="cd12105">
    <property type="entry name" value="HmuY"/>
    <property type="match status" value="1"/>
</dbReference>
<sequence>MDSGAGGIVVEGLSDDHWTYFSFSESRVVGTSEFGSAEEDALWAGRGDWDIAICGEFLRTNSGTSGVGNGGIQRNTLTDFYNLTEAPADGYLEDVDDIVVAR</sequence>
<dbReference type="Pfam" id="PF14064">
    <property type="entry name" value="HmuY"/>
    <property type="match status" value="1"/>
</dbReference>
<gene>
    <name evidence="1" type="ORF">IAB76_07095</name>
</gene>
<proteinExistence type="predicted"/>
<name>A0A9D9IY38_9BACT</name>
<evidence type="ECO:0000313" key="1">
    <source>
        <dbReference type="EMBL" id="MBO8480852.1"/>
    </source>
</evidence>
<reference evidence="1" key="1">
    <citation type="submission" date="2020-10" db="EMBL/GenBank/DDBJ databases">
        <authorList>
            <person name="Gilroy R."/>
        </authorList>
    </citation>
    <scope>NUCLEOTIDE SEQUENCE</scope>
    <source>
        <strain evidence="1">B3-1481</strain>
    </source>
</reference>
<organism evidence="1 2">
    <name type="scientific">Candidatus Cryptobacteroides avistercoris</name>
    <dbReference type="NCBI Taxonomy" id="2840758"/>
    <lineage>
        <taxon>Bacteria</taxon>
        <taxon>Pseudomonadati</taxon>
        <taxon>Bacteroidota</taxon>
        <taxon>Bacteroidia</taxon>
        <taxon>Bacteroidales</taxon>
        <taxon>Candidatus Cryptobacteroides</taxon>
    </lineage>
</organism>
<reference evidence="1" key="2">
    <citation type="journal article" date="2021" name="PeerJ">
        <title>Extensive microbial diversity within the chicken gut microbiome revealed by metagenomics and culture.</title>
        <authorList>
            <person name="Gilroy R."/>
            <person name="Ravi A."/>
            <person name="Getino M."/>
            <person name="Pursley I."/>
            <person name="Horton D.L."/>
            <person name="Alikhan N.F."/>
            <person name="Baker D."/>
            <person name="Gharbi K."/>
            <person name="Hall N."/>
            <person name="Watson M."/>
            <person name="Adriaenssens E.M."/>
            <person name="Foster-Nyarko E."/>
            <person name="Jarju S."/>
            <person name="Secka A."/>
            <person name="Antonio M."/>
            <person name="Oren A."/>
            <person name="Chaudhuri R.R."/>
            <person name="La Ragione R."/>
            <person name="Hildebrand F."/>
            <person name="Pallen M.J."/>
        </authorList>
    </citation>
    <scope>NUCLEOTIDE SEQUENCE</scope>
    <source>
        <strain evidence="1">B3-1481</strain>
    </source>
</reference>
<dbReference type="AlphaFoldDB" id="A0A9D9IY38"/>
<accession>A0A9D9IY38</accession>
<evidence type="ECO:0000313" key="2">
    <source>
        <dbReference type="Proteomes" id="UP000823769"/>
    </source>
</evidence>
<comment type="caution">
    <text evidence="1">The sequence shown here is derived from an EMBL/GenBank/DDBJ whole genome shotgun (WGS) entry which is preliminary data.</text>
</comment>
<dbReference type="Proteomes" id="UP000823769">
    <property type="component" value="Unassembled WGS sequence"/>
</dbReference>
<dbReference type="InterPro" id="IPR025921">
    <property type="entry name" value="HmuY"/>
</dbReference>
<protein>
    <submittedName>
        <fullName evidence="1">HmuY family protein</fullName>
    </submittedName>
</protein>